<feature type="region of interest" description="Disordered" evidence="1">
    <location>
        <begin position="141"/>
        <end position="196"/>
    </location>
</feature>
<dbReference type="Pfam" id="PF13560">
    <property type="entry name" value="HTH_31"/>
    <property type="match status" value="1"/>
</dbReference>
<dbReference type="EMBL" id="CP031742">
    <property type="protein sequence ID" value="AXQ57787.1"/>
    <property type="molecule type" value="Genomic_DNA"/>
</dbReference>
<evidence type="ECO:0000256" key="1">
    <source>
        <dbReference type="SAM" id="MobiDB-lite"/>
    </source>
</evidence>
<accession>A0A385DJD4</accession>
<dbReference type="CDD" id="cd00093">
    <property type="entry name" value="HTH_XRE"/>
    <property type="match status" value="1"/>
</dbReference>
<dbReference type="RefSeq" id="WP_117350427.1">
    <property type="nucleotide sequence ID" value="NZ_JBNPOT010000032.1"/>
</dbReference>
<feature type="domain" description="HTH cro/C1-type" evidence="2">
    <location>
        <begin position="19"/>
        <end position="90"/>
    </location>
</feature>
<dbReference type="SUPFAM" id="SSF47413">
    <property type="entry name" value="lambda repressor-like DNA-binding domains"/>
    <property type="match status" value="1"/>
</dbReference>
<gene>
    <name evidence="3" type="ORF">D0C37_26455</name>
</gene>
<dbReference type="SMART" id="SM00530">
    <property type="entry name" value="HTH_XRE"/>
    <property type="match status" value="1"/>
</dbReference>
<evidence type="ECO:0000259" key="2">
    <source>
        <dbReference type="PROSITE" id="PS50943"/>
    </source>
</evidence>
<proteinExistence type="predicted"/>
<dbReference type="AlphaFoldDB" id="A0A385DJD4"/>
<protein>
    <submittedName>
        <fullName evidence="3">XRE family transcriptional regulator</fullName>
    </submittedName>
</protein>
<dbReference type="InterPro" id="IPR010982">
    <property type="entry name" value="Lambda_DNA-bd_dom_sf"/>
</dbReference>
<evidence type="ECO:0000313" key="4">
    <source>
        <dbReference type="Proteomes" id="UP000259636"/>
    </source>
</evidence>
<sequence>MATGPMDLGPTSRAVADNLRRLREARGLSLRALSADLKRRGHSLSADALNKIENGRTPEAGAEPPRNVRRIDVDDLTALAAALGVNPNALLLPHQGSGSIDLTGTGTVDATIAWAWAEGRRPLAVPEGDDGTATTDFQRYARPRGIRSYDRSPASRAAHFEDSGGRGYYQRGQDGKLREVATGEPVEFDQHGYHDD</sequence>
<dbReference type="GO" id="GO:0003677">
    <property type="term" value="F:DNA binding"/>
    <property type="evidence" value="ECO:0007669"/>
    <property type="project" value="InterPro"/>
</dbReference>
<dbReference type="InterPro" id="IPR001387">
    <property type="entry name" value="Cro/C1-type_HTH"/>
</dbReference>
<dbReference type="Proteomes" id="UP000259636">
    <property type="component" value="Chromosome"/>
</dbReference>
<name>A0A385DJD4_9ACTN</name>
<evidence type="ECO:0000313" key="3">
    <source>
        <dbReference type="EMBL" id="AXQ57787.1"/>
    </source>
</evidence>
<dbReference type="PROSITE" id="PS50943">
    <property type="entry name" value="HTH_CROC1"/>
    <property type="match status" value="1"/>
</dbReference>
<dbReference type="Gene3D" id="1.10.260.40">
    <property type="entry name" value="lambda repressor-like DNA-binding domains"/>
    <property type="match status" value="1"/>
</dbReference>
<reference evidence="3 4" key="1">
    <citation type="submission" date="2018-08" db="EMBL/GenBank/DDBJ databases">
        <authorList>
            <person name="Ferrada E.E."/>
            <person name="Latorre B.A."/>
        </authorList>
    </citation>
    <scope>NUCLEOTIDE SEQUENCE [LARGE SCALE GENOMIC DNA]</scope>
    <source>
        <strain evidence="3 4">VK-A60T</strain>
    </source>
</reference>
<dbReference type="KEGG" id="sky:D0C37_26455"/>
<organism evidence="3 4">
    <name type="scientific">Streptomyces koyangensis</name>
    <dbReference type="NCBI Taxonomy" id="188770"/>
    <lineage>
        <taxon>Bacteria</taxon>
        <taxon>Bacillati</taxon>
        <taxon>Actinomycetota</taxon>
        <taxon>Actinomycetes</taxon>
        <taxon>Kitasatosporales</taxon>
        <taxon>Streptomycetaceae</taxon>
        <taxon>Streptomyces</taxon>
        <taxon>Streptomyces aurantiacus group</taxon>
    </lineage>
</organism>